<dbReference type="OrthoDB" id="1708823at2759"/>
<organism evidence="6 7">
    <name type="scientific">Conidiobolus coronatus (strain ATCC 28846 / CBS 209.66 / NRRL 28638)</name>
    <name type="common">Delacroixia coronata</name>
    <dbReference type="NCBI Taxonomy" id="796925"/>
    <lineage>
        <taxon>Eukaryota</taxon>
        <taxon>Fungi</taxon>
        <taxon>Fungi incertae sedis</taxon>
        <taxon>Zoopagomycota</taxon>
        <taxon>Entomophthoromycotina</taxon>
        <taxon>Entomophthoromycetes</taxon>
        <taxon>Entomophthorales</taxon>
        <taxon>Ancylistaceae</taxon>
        <taxon>Conidiobolus</taxon>
    </lineage>
</organism>
<dbReference type="Gene3D" id="3.40.50.720">
    <property type="entry name" value="NAD(P)-binding Rossmann-like Domain"/>
    <property type="match status" value="2"/>
</dbReference>
<comment type="function">
    <text evidence="4">Regulatory subunit of the dimeric UBA3-ULA1 E1 enzyme.</text>
</comment>
<evidence type="ECO:0000259" key="5">
    <source>
        <dbReference type="Pfam" id="PF00899"/>
    </source>
</evidence>
<dbReference type="STRING" id="796925.A0A137P917"/>
<dbReference type="EMBL" id="KQ964473">
    <property type="protein sequence ID" value="KXN71507.1"/>
    <property type="molecule type" value="Genomic_DNA"/>
</dbReference>
<dbReference type="InterPro" id="IPR000594">
    <property type="entry name" value="ThiF_NAD_FAD-bd"/>
</dbReference>
<proteinExistence type="inferred from homology"/>
<accession>A0A137P917</accession>
<reference evidence="6 7" key="1">
    <citation type="journal article" date="2015" name="Genome Biol. Evol.">
        <title>Phylogenomic analyses indicate that early fungi evolved digesting cell walls of algal ancestors of land plants.</title>
        <authorList>
            <person name="Chang Y."/>
            <person name="Wang S."/>
            <person name="Sekimoto S."/>
            <person name="Aerts A.L."/>
            <person name="Choi C."/>
            <person name="Clum A."/>
            <person name="LaButti K.M."/>
            <person name="Lindquist E.A."/>
            <person name="Yee Ngan C."/>
            <person name="Ohm R.A."/>
            <person name="Salamov A.A."/>
            <person name="Grigoriev I.V."/>
            <person name="Spatafora J.W."/>
            <person name="Berbee M.L."/>
        </authorList>
    </citation>
    <scope>NUCLEOTIDE SEQUENCE [LARGE SCALE GENOMIC DNA]</scope>
    <source>
        <strain evidence="6 7">NRRL 28638</strain>
    </source>
</reference>
<dbReference type="GO" id="GO:0019781">
    <property type="term" value="F:NEDD8 activating enzyme activity"/>
    <property type="evidence" value="ECO:0007669"/>
    <property type="project" value="UniProtKB-UniRule"/>
</dbReference>
<sequence>MDFKKQKYDRQLRLWNKSGQSQLESSNIALFNASATGTEALKNLVLPGIKSFTIFDTKLVTQKDISKNFFIDVDKVNESTKRGALITELLGELNDMVTGTYEDIDLHNYLKTKPDQLTQFTLIILSKELDTSEEDLIQLSELCEANNIPLILTEAVGFVGYLKVAAQEHTIVETHPDSLVDLRLVDPFAELIEFTESFGNIDEIQDADKFNQIPSVILLLHYLQKWKNSNEGRVPSNYKEKKQFKETLPVLKKEFVDLDNLSEALEYVNFHVKPYQVPRDILALFDSHDLNLAQNSSNFWVLVKSLKQYYENEGEGKYLPVTGAIPDIRTSTDSYIKLKQIYQQKAESDKVNFLNYLTKNLQELGRPEDFIEADDVTIFCKHSSYLKVQNYDKIHKEYNETINVKQSLFNQNEDTWFYIALLARHKFIKEHSRLPNHEVDTEAFNADIATLESIITPIINSWGISDTSALKNYLVEVSRSGEFELTTTASVIGGLIAQESIKLITRQYVPIEGVALFNGVKGSISTFKI</sequence>
<dbReference type="Pfam" id="PF00899">
    <property type="entry name" value="ThiF"/>
    <property type="match status" value="1"/>
</dbReference>
<dbReference type="GO" id="GO:0045116">
    <property type="term" value="P:protein neddylation"/>
    <property type="evidence" value="ECO:0007669"/>
    <property type="project" value="UniProtKB-UniRule"/>
</dbReference>
<comment type="similarity">
    <text evidence="2 4">Belongs to the ubiquitin-activating E1 family. ULA1 subfamily.</text>
</comment>
<dbReference type="OMA" id="KLITHQY"/>
<dbReference type="InterPro" id="IPR045886">
    <property type="entry name" value="ThiF/MoeB/HesA"/>
</dbReference>
<name>A0A137P917_CONC2</name>
<keyword evidence="3 4" id="KW-0833">Ubl conjugation pathway</keyword>
<dbReference type="Proteomes" id="UP000070444">
    <property type="component" value="Unassembled WGS sequence"/>
</dbReference>
<evidence type="ECO:0000256" key="4">
    <source>
        <dbReference type="PIRNR" id="PIRNR039099"/>
    </source>
</evidence>
<dbReference type="InterPro" id="IPR035985">
    <property type="entry name" value="Ubiquitin-activating_enz"/>
</dbReference>
<evidence type="ECO:0000313" key="6">
    <source>
        <dbReference type="EMBL" id="KXN71507.1"/>
    </source>
</evidence>
<evidence type="ECO:0000256" key="3">
    <source>
        <dbReference type="ARBA" id="ARBA00022786"/>
    </source>
</evidence>
<dbReference type="PANTHER" id="PTHR10953">
    <property type="entry name" value="UBIQUITIN-ACTIVATING ENZYME E1"/>
    <property type="match status" value="1"/>
</dbReference>
<dbReference type="PANTHER" id="PTHR10953:SF29">
    <property type="entry name" value="NEDD8-ACTIVATING ENZYME E1 REGULATORY SUBUNIT"/>
    <property type="match status" value="1"/>
</dbReference>
<keyword evidence="7" id="KW-1185">Reference proteome</keyword>
<gene>
    <name evidence="6" type="ORF">CONCODRAFT_84636</name>
</gene>
<comment type="pathway">
    <text evidence="1 4">Protein modification; protein neddylation.</text>
</comment>
<evidence type="ECO:0000256" key="1">
    <source>
        <dbReference type="ARBA" id="ARBA00005032"/>
    </source>
</evidence>
<dbReference type="UniPathway" id="UPA00885"/>
<dbReference type="PIRSF" id="PIRSF039099">
    <property type="entry name" value="APP-BP1"/>
    <property type="match status" value="1"/>
</dbReference>
<feature type="domain" description="THIF-type NAD/FAD binding fold" evidence="5">
    <location>
        <begin position="8"/>
        <end position="528"/>
    </location>
</feature>
<dbReference type="InterPro" id="IPR030667">
    <property type="entry name" value="APP-BP1"/>
</dbReference>
<evidence type="ECO:0000256" key="2">
    <source>
        <dbReference type="ARBA" id="ARBA00006868"/>
    </source>
</evidence>
<dbReference type="SUPFAM" id="SSF69572">
    <property type="entry name" value="Activating enzymes of the ubiquitin-like proteins"/>
    <property type="match status" value="1"/>
</dbReference>
<evidence type="ECO:0000313" key="7">
    <source>
        <dbReference type="Proteomes" id="UP000070444"/>
    </source>
</evidence>
<dbReference type="GO" id="GO:0005737">
    <property type="term" value="C:cytoplasm"/>
    <property type="evidence" value="ECO:0007669"/>
    <property type="project" value="TreeGrafter"/>
</dbReference>
<dbReference type="AlphaFoldDB" id="A0A137P917"/>
<protein>
    <recommendedName>
        <fullName evidence="4">NEDD8-activating enzyme E1 regulatory subunit</fullName>
    </recommendedName>
</protein>